<organism evidence="2 3">
    <name type="scientific">Carnegiea gigantea</name>
    <dbReference type="NCBI Taxonomy" id="171969"/>
    <lineage>
        <taxon>Eukaryota</taxon>
        <taxon>Viridiplantae</taxon>
        <taxon>Streptophyta</taxon>
        <taxon>Embryophyta</taxon>
        <taxon>Tracheophyta</taxon>
        <taxon>Spermatophyta</taxon>
        <taxon>Magnoliopsida</taxon>
        <taxon>eudicotyledons</taxon>
        <taxon>Gunneridae</taxon>
        <taxon>Pentapetalae</taxon>
        <taxon>Caryophyllales</taxon>
        <taxon>Cactineae</taxon>
        <taxon>Cactaceae</taxon>
        <taxon>Cactoideae</taxon>
        <taxon>Echinocereeae</taxon>
        <taxon>Carnegiea</taxon>
    </lineage>
</organism>
<evidence type="ECO:0000313" key="3">
    <source>
        <dbReference type="Proteomes" id="UP001153076"/>
    </source>
</evidence>
<dbReference type="AlphaFoldDB" id="A0A9Q1GT94"/>
<accession>A0A9Q1GT94</accession>
<feature type="region of interest" description="Disordered" evidence="1">
    <location>
        <begin position="162"/>
        <end position="186"/>
    </location>
</feature>
<feature type="region of interest" description="Disordered" evidence="1">
    <location>
        <begin position="98"/>
        <end position="126"/>
    </location>
</feature>
<dbReference type="EMBL" id="JAKOGI010001622">
    <property type="protein sequence ID" value="KAJ8424710.1"/>
    <property type="molecule type" value="Genomic_DNA"/>
</dbReference>
<protein>
    <submittedName>
        <fullName evidence="2">Uncharacterized protein</fullName>
    </submittedName>
</protein>
<feature type="region of interest" description="Disordered" evidence="1">
    <location>
        <begin position="211"/>
        <end position="259"/>
    </location>
</feature>
<feature type="compositionally biased region" description="Basic and acidic residues" evidence="1">
    <location>
        <begin position="238"/>
        <end position="249"/>
    </location>
</feature>
<gene>
    <name evidence="2" type="ORF">Cgig2_025459</name>
</gene>
<evidence type="ECO:0000313" key="2">
    <source>
        <dbReference type="EMBL" id="KAJ8424710.1"/>
    </source>
</evidence>
<comment type="caution">
    <text evidence="2">The sequence shown here is derived from an EMBL/GenBank/DDBJ whole genome shotgun (WGS) entry which is preliminary data.</text>
</comment>
<dbReference type="Proteomes" id="UP001153076">
    <property type="component" value="Unassembled WGS sequence"/>
</dbReference>
<reference evidence="2" key="1">
    <citation type="submission" date="2022-04" db="EMBL/GenBank/DDBJ databases">
        <title>Carnegiea gigantea Genome sequencing and assembly v2.</title>
        <authorList>
            <person name="Copetti D."/>
            <person name="Sanderson M.J."/>
            <person name="Burquez A."/>
            <person name="Wojciechowski M.F."/>
        </authorList>
    </citation>
    <scope>NUCLEOTIDE SEQUENCE</scope>
    <source>
        <strain evidence="2">SGP5-SGP5p</strain>
        <tissue evidence="2">Aerial part</tissue>
    </source>
</reference>
<name>A0A9Q1GT94_9CARY</name>
<dbReference type="OrthoDB" id="1738076at2759"/>
<keyword evidence="3" id="KW-1185">Reference proteome</keyword>
<proteinExistence type="predicted"/>
<evidence type="ECO:0000256" key="1">
    <source>
        <dbReference type="SAM" id="MobiDB-lite"/>
    </source>
</evidence>
<sequence>MFRSKITLEEYLKSVQHEDAVGEDVSLNNIDMIPDFDEEEVEHVGENIFESRVSINTNLFLINIPHDFKDDKDGCFRSGISEATVPAETFAYHKLMGPESDDIKENQRNNTPLASEPLRDTSITTPTSAKNNEAYIKDVGQIENTTILRDKGGAAHTFRWSHVPNQSGDQNTSMGENTNASAGCSNQSNIARRLNFDQREQHETVIDKAVGGGTELQIEYEDSEAKMKTPGESDEEDKLQKGKTRELGKSHMQCQMSSQ</sequence>
<feature type="compositionally biased region" description="Polar residues" evidence="1">
    <location>
        <begin position="163"/>
        <end position="186"/>
    </location>
</feature>